<evidence type="ECO:0000256" key="1">
    <source>
        <dbReference type="SAM" id="MobiDB-lite"/>
    </source>
</evidence>
<dbReference type="Pfam" id="PF19700">
    <property type="entry name" value="DUF6198"/>
    <property type="match status" value="1"/>
</dbReference>
<evidence type="ECO:0000256" key="2">
    <source>
        <dbReference type="SAM" id="Phobius"/>
    </source>
</evidence>
<feature type="compositionally biased region" description="Acidic residues" evidence="1">
    <location>
        <begin position="206"/>
        <end position="215"/>
    </location>
</feature>
<organism evidence="3 4">
    <name type="scientific">Actinomadura vinacea</name>
    <dbReference type="NCBI Taxonomy" id="115336"/>
    <lineage>
        <taxon>Bacteria</taxon>
        <taxon>Bacillati</taxon>
        <taxon>Actinomycetota</taxon>
        <taxon>Actinomycetes</taxon>
        <taxon>Streptosporangiales</taxon>
        <taxon>Thermomonosporaceae</taxon>
        <taxon>Actinomadura</taxon>
    </lineage>
</organism>
<name>A0ABN3K8T0_9ACTN</name>
<protein>
    <submittedName>
        <fullName evidence="3">Membrane protein</fullName>
    </submittedName>
</protein>
<gene>
    <name evidence="3" type="ORF">GCM10010191_84040</name>
</gene>
<feature type="transmembrane region" description="Helical" evidence="2">
    <location>
        <begin position="73"/>
        <end position="92"/>
    </location>
</feature>
<dbReference type="InterPro" id="IPR038750">
    <property type="entry name" value="YczE/YyaS-like"/>
</dbReference>
<evidence type="ECO:0000313" key="4">
    <source>
        <dbReference type="Proteomes" id="UP001501231"/>
    </source>
</evidence>
<dbReference type="PANTHER" id="PTHR40078">
    <property type="entry name" value="INTEGRAL MEMBRANE PROTEIN-RELATED"/>
    <property type="match status" value="1"/>
</dbReference>
<feature type="region of interest" description="Disordered" evidence="1">
    <location>
        <begin position="194"/>
        <end position="215"/>
    </location>
</feature>
<keyword evidence="2" id="KW-1133">Transmembrane helix</keyword>
<accession>A0ABN3K8T0</accession>
<feature type="transmembrane region" description="Helical" evidence="2">
    <location>
        <begin position="45"/>
        <end position="66"/>
    </location>
</feature>
<dbReference type="EMBL" id="BAAARW010000039">
    <property type="protein sequence ID" value="GAA2452803.1"/>
    <property type="molecule type" value="Genomic_DNA"/>
</dbReference>
<keyword evidence="2" id="KW-0472">Membrane</keyword>
<sequence>MALMARRLVQLYVGLALYGLSIALQVASALGNNPWDVLHQGLSLRFGLSIGTWIIIVGAVVMLAWIPLRQRPGIGTISNVVLVGLFADLSLWLLPDPGSPPARWAYLVAAIIVCGFATGYYVGAGLGPGPRDGLMTGLAARGRSVRVVRTAIELTVLSAGWLLGGTVGIGTLLFAVAIGPLTHVLLPVLEIKEPEPRPEPVPEAAGDPDPEPARR</sequence>
<dbReference type="RefSeq" id="WP_344596988.1">
    <property type="nucleotide sequence ID" value="NZ_BAAARW010000039.1"/>
</dbReference>
<feature type="transmembrane region" description="Helical" evidence="2">
    <location>
        <begin position="104"/>
        <end position="126"/>
    </location>
</feature>
<dbReference type="Proteomes" id="UP001501231">
    <property type="component" value="Unassembled WGS sequence"/>
</dbReference>
<dbReference type="PANTHER" id="PTHR40078:SF1">
    <property type="entry name" value="INTEGRAL MEMBRANE PROTEIN"/>
    <property type="match status" value="1"/>
</dbReference>
<keyword evidence="4" id="KW-1185">Reference proteome</keyword>
<evidence type="ECO:0000313" key="3">
    <source>
        <dbReference type="EMBL" id="GAA2452803.1"/>
    </source>
</evidence>
<comment type="caution">
    <text evidence="3">The sequence shown here is derived from an EMBL/GenBank/DDBJ whole genome shotgun (WGS) entry which is preliminary data.</text>
</comment>
<keyword evidence="2" id="KW-0812">Transmembrane</keyword>
<reference evidence="3 4" key="1">
    <citation type="journal article" date="2019" name="Int. J. Syst. Evol. Microbiol.">
        <title>The Global Catalogue of Microorganisms (GCM) 10K type strain sequencing project: providing services to taxonomists for standard genome sequencing and annotation.</title>
        <authorList>
            <consortium name="The Broad Institute Genomics Platform"/>
            <consortium name="The Broad Institute Genome Sequencing Center for Infectious Disease"/>
            <person name="Wu L."/>
            <person name="Ma J."/>
        </authorList>
    </citation>
    <scope>NUCLEOTIDE SEQUENCE [LARGE SCALE GENOMIC DNA]</scope>
    <source>
        <strain evidence="3 4">JCM 3325</strain>
    </source>
</reference>
<proteinExistence type="predicted"/>